<name>A0A382IPP9_9ZZZZ</name>
<accession>A0A382IPP9</accession>
<dbReference type="AlphaFoldDB" id="A0A382IPP9"/>
<feature type="compositionally biased region" description="Low complexity" evidence="1">
    <location>
        <begin position="24"/>
        <end position="34"/>
    </location>
</feature>
<feature type="region of interest" description="Disordered" evidence="1">
    <location>
        <begin position="1"/>
        <end position="47"/>
    </location>
</feature>
<reference evidence="2" key="1">
    <citation type="submission" date="2018-05" db="EMBL/GenBank/DDBJ databases">
        <authorList>
            <person name="Lanie J.A."/>
            <person name="Ng W.-L."/>
            <person name="Kazmierczak K.M."/>
            <person name="Andrzejewski T.M."/>
            <person name="Davidsen T.M."/>
            <person name="Wayne K.J."/>
            <person name="Tettelin H."/>
            <person name="Glass J.I."/>
            <person name="Rusch D."/>
            <person name="Podicherti R."/>
            <person name="Tsui H.-C.T."/>
            <person name="Winkler M.E."/>
        </authorList>
    </citation>
    <scope>NUCLEOTIDE SEQUENCE</scope>
</reference>
<protein>
    <submittedName>
        <fullName evidence="2">Uncharacterized protein</fullName>
    </submittedName>
</protein>
<evidence type="ECO:0000256" key="1">
    <source>
        <dbReference type="SAM" id="MobiDB-lite"/>
    </source>
</evidence>
<proteinExistence type="predicted"/>
<feature type="non-terminal residue" evidence="2">
    <location>
        <position position="1"/>
    </location>
</feature>
<dbReference type="EMBL" id="UINC01068531">
    <property type="protein sequence ID" value="SVC01229.1"/>
    <property type="molecule type" value="Genomic_DNA"/>
</dbReference>
<organism evidence="2">
    <name type="scientific">marine metagenome</name>
    <dbReference type="NCBI Taxonomy" id="408172"/>
    <lineage>
        <taxon>unclassified sequences</taxon>
        <taxon>metagenomes</taxon>
        <taxon>ecological metagenomes</taxon>
    </lineage>
</organism>
<evidence type="ECO:0000313" key="2">
    <source>
        <dbReference type="EMBL" id="SVC01229.1"/>
    </source>
</evidence>
<sequence length="47" mass="5091">CAERVNSSEDVTPPQIDNPPTNPPTTMTNMAIPTVRTKRTLVIGQTP</sequence>
<gene>
    <name evidence="2" type="ORF">METZ01_LOCUS254083</name>
</gene>